<evidence type="ECO:0000256" key="9">
    <source>
        <dbReference type="ARBA" id="ARBA00022989"/>
    </source>
</evidence>
<keyword evidence="8 14" id="KW-0479">Metal-binding</keyword>
<sequence length="164" mass="18589">MSADPGSRRVIDFLVQNFNLVRGLHILAVIAWMAGMLMLPRIFVYHMSAEPGSRMDAVFKQAELRILRIIINPAMILATVFGGLLILADSAIRGWGFLLQPWMLTKIAALIFLFGWHGFMAGARRKFANDQNTRSEKFWRMTNELPFIAAIIIVLSVTTKFLNH</sequence>
<feature type="transmembrane region" description="Helical" evidence="14">
    <location>
        <begin position="24"/>
        <end position="45"/>
    </location>
</feature>
<organism evidence="16 17">
    <name type="scientific">Caulobacter henricii</name>
    <dbReference type="NCBI Taxonomy" id="69395"/>
    <lineage>
        <taxon>Bacteria</taxon>
        <taxon>Pseudomonadati</taxon>
        <taxon>Pseudomonadota</taxon>
        <taxon>Alphaproteobacteria</taxon>
        <taxon>Caulobacterales</taxon>
        <taxon>Caulobacteraceae</taxon>
        <taxon>Caulobacter</taxon>
    </lineage>
</organism>
<keyword evidence="11 14" id="KW-0408">Iron</keyword>
<reference evidence="16 17" key="1">
    <citation type="submission" date="2015-10" db="EMBL/GenBank/DDBJ databases">
        <title>Conservation of the essential genome among Caulobacter and Brevundimonas species.</title>
        <authorList>
            <person name="Scott D."/>
            <person name="Ely B."/>
        </authorList>
    </citation>
    <scope>NUCLEOTIDE SEQUENCE [LARGE SCALE GENOMIC DNA]</scope>
    <source>
        <strain evidence="16 17">CB4</strain>
    </source>
</reference>
<evidence type="ECO:0000256" key="7">
    <source>
        <dbReference type="ARBA" id="ARBA00022692"/>
    </source>
</evidence>
<evidence type="ECO:0000313" key="16">
    <source>
        <dbReference type="EMBL" id="ALL15065.1"/>
    </source>
</evidence>
<evidence type="ECO:0000256" key="2">
    <source>
        <dbReference type="ARBA" id="ARBA00005073"/>
    </source>
</evidence>
<evidence type="ECO:0000256" key="15">
    <source>
        <dbReference type="PIRNR" id="PIRNR004638"/>
    </source>
</evidence>
<comment type="subcellular location">
    <subcellularLocation>
        <location evidence="1 14">Cell membrane</location>
        <topology evidence="1 14">Multi-pass membrane protein</topology>
    </subcellularLocation>
</comment>
<dbReference type="STRING" id="69395.AQ619_17795"/>
<keyword evidence="7 14" id="KW-0812">Transmembrane</keyword>
<dbReference type="GO" id="GO:0070818">
    <property type="term" value="F:protoporphyrinogen oxidase activity"/>
    <property type="evidence" value="ECO:0007669"/>
    <property type="project" value="UniProtKB-UniRule"/>
</dbReference>
<evidence type="ECO:0000256" key="3">
    <source>
        <dbReference type="ARBA" id="ARBA00006501"/>
    </source>
</evidence>
<dbReference type="KEGG" id="chq:AQ619_17795"/>
<comment type="similarity">
    <text evidence="3 14 15">Belongs to the HemJ family.</text>
</comment>
<evidence type="ECO:0000256" key="12">
    <source>
        <dbReference type="ARBA" id="ARBA00023136"/>
    </source>
</evidence>
<evidence type="ECO:0000256" key="4">
    <source>
        <dbReference type="ARBA" id="ARBA00017504"/>
    </source>
</evidence>
<dbReference type="PIRSF" id="PIRSF004638">
    <property type="entry name" value="UCP004638"/>
    <property type="match status" value="1"/>
</dbReference>
<dbReference type="Proteomes" id="UP000056905">
    <property type="component" value="Chromosome"/>
</dbReference>
<evidence type="ECO:0000256" key="10">
    <source>
        <dbReference type="ARBA" id="ARBA00023002"/>
    </source>
</evidence>
<accession>A0A0P0P393</accession>
<comment type="function">
    <text evidence="14 15">Catalyzes the oxidation of protoporphyrinogen IX to protoporphyrin IX.</text>
</comment>
<dbReference type="Pfam" id="PF03653">
    <property type="entry name" value="UPF0093"/>
    <property type="match status" value="1"/>
</dbReference>
<comment type="subunit">
    <text evidence="14">Homodimer.</text>
</comment>
<evidence type="ECO:0000256" key="14">
    <source>
        <dbReference type="HAMAP-Rule" id="MF_02239"/>
    </source>
</evidence>
<evidence type="ECO:0000256" key="6">
    <source>
        <dbReference type="ARBA" id="ARBA00022617"/>
    </source>
</evidence>
<gene>
    <name evidence="16" type="ORF">AQ619_17795</name>
</gene>
<dbReference type="EC" id="1.3.99.-" evidence="14 15"/>
<feature type="transmembrane region" description="Helical" evidence="14">
    <location>
        <begin position="66"/>
        <end position="87"/>
    </location>
</feature>
<dbReference type="GO" id="GO:0006782">
    <property type="term" value="P:protoporphyrinogen IX biosynthetic process"/>
    <property type="evidence" value="ECO:0007669"/>
    <property type="project" value="UniProtKB-UniRule"/>
</dbReference>
<evidence type="ECO:0000256" key="1">
    <source>
        <dbReference type="ARBA" id="ARBA00004651"/>
    </source>
</evidence>
<comment type="cofactor">
    <cofactor evidence="14 15">
        <name>heme b</name>
        <dbReference type="ChEBI" id="CHEBI:60344"/>
    </cofactor>
    <text evidence="14 15">Binds 1 heme b (iron(II)-protoporphyrin IX) group per subunit.</text>
</comment>
<keyword evidence="6 14" id="KW-0349">Heme</keyword>
<keyword evidence="9 14" id="KW-1133">Transmembrane helix</keyword>
<dbReference type="GO" id="GO:0005886">
    <property type="term" value="C:plasma membrane"/>
    <property type="evidence" value="ECO:0007669"/>
    <property type="project" value="UniProtKB-SubCell"/>
</dbReference>
<evidence type="ECO:0000256" key="13">
    <source>
        <dbReference type="ARBA" id="ARBA00048390"/>
    </source>
</evidence>
<evidence type="ECO:0000256" key="5">
    <source>
        <dbReference type="ARBA" id="ARBA00022475"/>
    </source>
</evidence>
<comment type="catalytic activity">
    <reaction evidence="13 14 15">
        <text>protoporphyrinogen IX + 3 A = protoporphyrin IX + 3 AH2</text>
        <dbReference type="Rhea" id="RHEA:62000"/>
        <dbReference type="ChEBI" id="CHEBI:13193"/>
        <dbReference type="ChEBI" id="CHEBI:17499"/>
        <dbReference type="ChEBI" id="CHEBI:57306"/>
        <dbReference type="ChEBI" id="CHEBI:57307"/>
    </reaction>
</comment>
<evidence type="ECO:0000313" key="17">
    <source>
        <dbReference type="Proteomes" id="UP000056905"/>
    </source>
</evidence>
<dbReference type="UniPathway" id="UPA00251">
    <property type="reaction ID" value="UER00324"/>
</dbReference>
<keyword evidence="12 14" id="KW-0472">Membrane</keyword>
<evidence type="ECO:0000256" key="8">
    <source>
        <dbReference type="ARBA" id="ARBA00022723"/>
    </source>
</evidence>
<proteinExistence type="inferred from homology"/>
<protein>
    <recommendedName>
        <fullName evidence="4 14">Protoporphyrinogen IX oxidase</fullName>
        <shortName evidence="14">PPO</shortName>
        <ecNumber evidence="14 15">1.3.99.-</ecNumber>
    </recommendedName>
</protein>
<name>A0A0P0P393_9CAUL</name>
<evidence type="ECO:0000256" key="11">
    <source>
        <dbReference type="ARBA" id="ARBA00023004"/>
    </source>
</evidence>
<keyword evidence="17" id="KW-1185">Reference proteome</keyword>
<dbReference type="PANTHER" id="PTHR40255">
    <property type="entry name" value="UPF0093 MEMBRANE PROTEIN SLR1790"/>
    <property type="match status" value="1"/>
</dbReference>
<feature type="binding site" description="axial binding residue" evidence="14">
    <location>
        <position position="106"/>
    </location>
    <ligand>
        <name>heme</name>
        <dbReference type="ChEBI" id="CHEBI:30413"/>
    </ligand>
    <ligandPart>
        <name>Fe</name>
        <dbReference type="ChEBI" id="CHEBI:18248"/>
    </ligandPart>
</feature>
<dbReference type="PANTHER" id="PTHR40255:SF1">
    <property type="entry name" value="PROTOPORPHYRINOGEN IX OXIDASE"/>
    <property type="match status" value="1"/>
</dbReference>
<dbReference type="AlphaFoldDB" id="A0A0P0P393"/>
<keyword evidence="10 14" id="KW-0560">Oxidoreductase</keyword>
<dbReference type="InterPro" id="IPR005265">
    <property type="entry name" value="HemJ-like"/>
</dbReference>
<dbReference type="GO" id="GO:0046872">
    <property type="term" value="F:metal ion binding"/>
    <property type="evidence" value="ECO:0007669"/>
    <property type="project" value="UniProtKB-UniRule"/>
</dbReference>
<feature type="transmembrane region" description="Helical" evidence="14">
    <location>
        <begin position="107"/>
        <end position="124"/>
    </location>
</feature>
<feature type="transmembrane region" description="Helical" evidence="14">
    <location>
        <begin position="145"/>
        <end position="162"/>
    </location>
</feature>
<dbReference type="HAMAP" id="MF_02239">
    <property type="entry name" value="HemJ"/>
    <property type="match status" value="1"/>
</dbReference>
<keyword evidence="5 14" id="KW-1003">Cell membrane</keyword>
<comment type="pathway">
    <text evidence="2 14 15">Porphyrin-containing compound metabolism; protoporphyrin-IX biosynthesis; protoporphyrin-IX from protoporphyrinogen-IX: step 1/1.</text>
</comment>
<feature type="binding site" description="axial binding residue" evidence="14">
    <location>
        <position position="25"/>
    </location>
    <ligand>
        <name>heme</name>
        <dbReference type="ChEBI" id="CHEBI:30413"/>
    </ligand>
    <ligandPart>
        <name>Fe</name>
        <dbReference type="ChEBI" id="CHEBI:18248"/>
    </ligandPart>
</feature>
<dbReference type="EMBL" id="CP013002">
    <property type="protein sequence ID" value="ALL15065.1"/>
    <property type="molecule type" value="Genomic_DNA"/>
</dbReference>